<dbReference type="Gene3D" id="1.10.510.10">
    <property type="entry name" value="Transferase(Phosphotransferase) domain 1"/>
    <property type="match status" value="1"/>
</dbReference>
<dbReference type="InterPro" id="IPR050198">
    <property type="entry name" value="Non-receptor_tyrosine_kinases"/>
</dbReference>
<accession>A0A7E4V821</accession>
<dbReference type="InterPro" id="IPR011009">
    <property type="entry name" value="Kinase-like_dom_sf"/>
</dbReference>
<feature type="region of interest" description="Disordered" evidence="3">
    <location>
        <begin position="41"/>
        <end position="63"/>
    </location>
</feature>
<sequence length="495" mass="56523">MRATGFIPMDTDPQPNLVGISNTVGTDTPLADDVFLTAPQQSDIQPSDDEGDVSTANLPSTVGLGSAGEDPTFYADLLKSPYYHGVILSSTLGTLTRTKGHYFLACILDAEKYYASIKERMYLVVVRGPENYFLRRVLLQTLDKGLPQTRVGRFLGYNDVFNTVQDCIDFALANEDKITGEEDVMKVPLKRYSWELFLRGKNFKEIPGAADYYSFKSHPSCGLPTKVALHRMYLKPASCRKTFNELFILSNTTHTNIIRFYGFSGFRHYGIVTEYFETTLEQFYQKADEHRYNLGKIRVLVELAEALRYLKENSIVHRRVECKYVFLDKNDCVKLGNFTFSGMADENAKPPTPKLCLLPFRKPVDFVHRESEITELPTSLVRNELQDCRYLAPESIEKEVFSCQSDVWQFALVMFEVLSRLKFMHYYKGPDYTVFNLISSAESWLKLPKSTPAKLRDIFSKCLSKQGSDRPSIERIYAVLHKVSLTERFDSDTNA</sequence>
<reference evidence="6" key="2">
    <citation type="submission" date="2020-10" db="UniProtKB">
        <authorList>
            <consortium name="WormBaseParasite"/>
        </authorList>
    </citation>
    <scope>IDENTIFICATION</scope>
</reference>
<keyword evidence="5" id="KW-1185">Reference proteome</keyword>
<evidence type="ECO:0000313" key="5">
    <source>
        <dbReference type="Proteomes" id="UP000492821"/>
    </source>
</evidence>
<dbReference type="GO" id="GO:0005524">
    <property type="term" value="F:ATP binding"/>
    <property type="evidence" value="ECO:0007669"/>
    <property type="project" value="UniProtKB-KW"/>
</dbReference>
<dbReference type="PANTHER" id="PTHR24418">
    <property type="entry name" value="TYROSINE-PROTEIN KINASE"/>
    <property type="match status" value="1"/>
</dbReference>
<reference evidence="5" key="1">
    <citation type="journal article" date="2013" name="Genetics">
        <title>The draft genome and transcriptome of Panagrellus redivivus are shaped by the harsh demands of a free-living lifestyle.</title>
        <authorList>
            <person name="Srinivasan J."/>
            <person name="Dillman A.R."/>
            <person name="Macchietto M.G."/>
            <person name="Heikkinen L."/>
            <person name="Lakso M."/>
            <person name="Fracchia K.M."/>
            <person name="Antoshechkin I."/>
            <person name="Mortazavi A."/>
            <person name="Wong G."/>
            <person name="Sternberg P.W."/>
        </authorList>
    </citation>
    <scope>NUCLEOTIDE SEQUENCE [LARGE SCALE GENOMIC DNA]</scope>
    <source>
        <strain evidence="5">MT8872</strain>
    </source>
</reference>
<dbReference type="Pfam" id="PF00069">
    <property type="entry name" value="Pkinase"/>
    <property type="match status" value="1"/>
</dbReference>
<keyword evidence="2" id="KW-0067">ATP-binding</keyword>
<dbReference type="Proteomes" id="UP000492821">
    <property type="component" value="Unassembled WGS sequence"/>
</dbReference>
<dbReference type="WBParaSite" id="Pan_g17691.t1">
    <property type="protein sequence ID" value="Pan_g17691.t1"/>
    <property type="gene ID" value="Pan_g17691"/>
</dbReference>
<dbReference type="GO" id="GO:0004672">
    <property type="term" value="F:protein kinase activity"/>
    <property type="evidence" value="ECO:0007669"/>
    <property type="project" value="InterPro"/>
</dbReference>
<feature type="domain" description="Protein kinase" evidence="4">
    <location>
        <begin position="192"/>
        <end position="484"/>
    </location>
</feature>
<evidence type="ECO:0000259" key="4">
    <source>
        <dbReference type="PROSITE" id="PS50011"/>
    </source>
</evidence>
<protein>
    <submittedName>
        <fullName evidence="6">Protein kinase domain-containing protein</fullName>
    </submittedName>
</protein>
<evidence type="ECO:0000256" key="1">
    <source>
        <dbReference type="ARBA" id="ARBA00022741"/>
    </source>
</evidence>
<dbReference type="InterPro" id="IPR000719">
    <property type="entry name" value="Prot_kinase_dom"/>
</dbReference>
<dbReference type="SUPFAM" id="SSF56112">
    <property type="entry name" value="Protein kinase-like (PK-like)"/>
    <property type="match status" value="1"/>
</dbReference>
<proteinExistence type="predicted"/>
<evidence type="ECO:0000313" key="6">
    <source>
        <dbReference type="WBParaSite" id="Pan_g17691.t1"/>
    </source>
</evidence>
<keyword evidence="1" id="KW-0547">Nucleotide-binding</keyword>
<evidence type="ECO:0000256" key="2">
    <source>
        <dbReference type="ARBA" id="ARBA00022840"/>
    </source>
</evidence>
<dbReference type="AlphaFoldDB" id="A0A7E4V821"/>
<dbReference type="PROSITE" id="PS50011">
    <property type="entry name" value="PROTEIN_KINASE_DOM"/>
    <property type="match status" value="1"/>
</dbReference>
<name>A0A7E4V821_PANRE</name>
<organism evidence="5 6">
    <name type="scientific">Panagrellus redivivus</name>
    <name type="common">Microworm</name>
    <dbReference type="NCBI Taxonomy" id="6233"/>
    <lineage>
        <taxon>Eukaryota</taxon>
        <taxon>Metazoa</taxon>
        <taxon>Ecdysozoa</taxon>
        <taxon>Nematoda</taxon>
        <taxon>Chromadorea</taxon>
        <taxon>Rhabditida</taxon>
        <taxon>Tylenchina</taxon>
        <taxon>Panagrolaimomorpha</taxon>
        <taxon>Panagrolaimoidea</taxon>
        <taxon>Panagrolaimidae</taxon>
        <taxon>Panagrellus</taxon>
    </lineage>
</organism>
<evidence type="ECO:0000256" key="3">
    <source>
        <dbReference type="SAM" id="MobiDB-lite"/>
    </source>
</evidence>